<evidence type="ECO:0000313" key="2">
    <source>
        <dbReference type="EMBL" id="EJF89077.1"/>
    </source>
</evidence>
<dbReference type="STRING" id="1094558.ME5_01628"/>
<sequence>MRKLRWSRIIGLLIVLLLVFFGGKWAFHFFWGASNSQYSQTSIPEEMRTPFNMTVEQKQEAIRQARADAIEAALKSGQSQEQAEEFGERAAKTAQESMNRPLSFNNTK</sequence>
<dbReference type="HOGENOM" id="CLU_2191831_0_0_5"/>
<keyword evidence="3" id="KW-1185">Reference proteome</keyword>
<dbReference type="Proteomes" id="UP000008952">
    <property type="component" value="Unassembled WGS sequence"/>
</dbReference>
<comment type="caution">
    <text evidence="2">The sequence shown here is derived from an EMBL/GenBank/DDBJ whole genome shotgun (WGS) entry which is preliminary data.</text>
</comment>
<evidence type="ECO:0000256" key="1">
    <source>
        <dbReference type="SAM" id="MobiDB-lite"/>
    </source>
</evidence>
<gene>
    <name evidence="2" type="ORF">ME5_01628</name>
</gene>
<protein>
    <submittedName>
        <fullName evidence="2">Uncharacterized protein</fullName>
    </submittedName>
</protein>
<feature type="compositionally biased region" description="Polar residues" evidence="1">
    <location>
        <begin position="94"/>
        <end position="108"/>
    </location>
</feature>
<accession>J1JVT0</accession>
<evidence type="ECO:0000313" key="3">
    <source>
        <dbReference type="Proteomes" id="UP000008952"/>
    </source>
</evidence>
<organism evidence="2 3">
    <name type="scientific">Bartonella tamiae Th239</name>
    <dbReference type="NCBI Taxonomy" id="1094558"/>
    <lineage>
        <taxon>Bacteria</taxon>
        <taxon>Pseudomonadati</taxon>
        <taxon>Pseudomonadota</taxon>
        <taxon>Alphaproteobacteria</taxon>
        <taxon>Hyphomicrobiales</taxon>
        <taxon>Bartonellaceae</taxon>
        <taxon>Bartonella</taxon>
    </lineage>
</organism>
<dbReference type="AlphaFoldDB" id="J1JVT0"/>
<dbReference type="RefSeq" id="WP_008040157.1">
    <property type="nucleotide sequence ID" value="NZ_JH725147.1"/>
</dbReference>
<dbReference type="EMBL" id="AIMB01000008">
    <property type="protein sequence ID" value="EJF89077.1"/>
    <property type="molecule type" value="Genomic_DNA"/>
</dbReference>
<proteinExistence type="predicted"/>
<feature type="region of interest" description="Disordered" evidence="1">
    <location>
        <begin position="73"/>
        <end position="108"/>
    </location>
</feature>
<dbReference type="PATRIC" id="fig|1094558.3.peg.1742"/>
<name>J1JVT0_9HYPH</name>
<reference evidence="2 3" key="1">
    <citation type="submission" date="2012-03" db="EMBL/GenBank/DDBJ databases">
        <title>The Genome Sequence of Bartonella tamiae Th239.</title>
        <authorList>
            <consortium name="The Broad Institute Genome Sequencing Platform"/>
            <consortium name="The Broad Institute Genome Sequencing Center for Infectious Disease"/>
            <person name="Feldgarden M."/>
            <person name="Kirby J."/>
            <person name="Kosoy M."/>
            <person name="Birtles R."/>
            <person name="Probert W.S."/>
            <person name="Chiaraviglio L."/>
            <person name="Young S.K."/>
            <person name="Zeng Q."/>
            <person name="Gargeya S."/>
            <person name="Fitzgerald M."/>
            <person name="Haas B."/>
            <person name="Abouelleil A."/>
            <person name="Alvarado L."/>
            <person name="Arachchi H.M."/>
            <person name="Berlin A."/>
            <person name="Chapman S.B."/>
            <person name="Gearin G."/>
            <person name="Goldberg J."/>
            <person name="Griggs A."/>
            <person name="Gujja S."/>
            <person name="Hansen M."/>
            <person name="Heiman D."/>
            <person name="Howarth C."/>
            <person name="Larimer J."/>
            <person name="Lui A."/>
            <person name="MacDonald P.J.P."/>
            <person name="McCowen C."/>
            <person name="Montmayeur A."/>
            <person name="Murphy C."/>
            <person name="Neiman D."/>
            <person name="Pearson M."/>
            <person name="Priest M."/>
            <person name="Roberts A."/>
            <person name="Saif S."/>
            <person name="Shea T."/>
            <person name="Sisk P."/>
            <person name="Stolte C."/>
            <person name="Sykes S."/>
            <person name="Wortman J."/>
            <person name="Nusbaum C."/>
            <person name="Birren B."/>
        </authorList>
    </citation>
    <scope>NUCLEOTIDE SEQUENCE [LARGE SCALE GENOMIC DNA]</scope>
    <source>
        <strain evidence="2 3">Th239</strain>
    </source>
</reference>